<dbReference type="GO" id="GO:0003723">
    <property type="term" value="F:RNA binding"/>
    <property type="evidence" value="ECO:0007669"/>
    <property type="project" value="UniProtKB-KW"/>
</dbReference>
<dbReference type="CDD" id="cd00165">
    <property type="entry name" value="S4"/>
    <property type="match status" value="1"/>
</dbReference>
<dbReference type="InterPro" id="IPR036986">
    <property type="entry name" value="S4_RNA-bd_sf"/>
</dbReference>
<comment type="caution">
    <text evidence="2">The sequence shown here is derived from an EMBL/GenBank/DDBJ whole genome shotgun (WGS) entry which is preliminary data.</text>
</comment>
<sequence length="74" mass="8196">MKKTEIKIDTEFIKLDQLLKFAGLAFSGAEAKSMVLDGMASVNGEQCMMRGKKIRPGDRVTVEFEDETVELAVV</sequence>
<reference evidence="2" key="1">
    <citation type="submission" date="2020-10" db="EMBL/GenBank/DDBJ databases">
        <authorList>
            <person name="Gilroy R."/>
        </authorList>
    </citation>
    <scope>NUCLEOTIDE SEQUENCE</scope>
    <source>
        <strain evidence="2">USAMLcec3-3695</strain>
    </source>
</reference>
<evidence type="ECO:0000256" key="1">
    <source>
        <dbReference type="PROSITE-ProRule" id="PRU00182"/>
    </source>
</evidence>
<dbReference type="PROSITE" id="PS50889">
    <property type="entry name" value="S4"/>
    <property type="match status" value="1"/>
</dbReference>
<keyword evidence="1" id="KW-0694">RNA-binding</keyword>
<dbReference type="SUPFAM" id="SSF55174">
    <property type="entry name" value="Alpha-L RNA-binding motif"/>
    <property type="match status" value="1"/>
</dbReference>
<name>A0A9D1MAM7_9FIRM</name>
<dbReference type="Gene3D" id="3.10.290.10">
    <property type="entry name" value="RNA-binding S4 domain"/>
    <property type="match status" value="1"/>
</dbReference>
<organism evidence="2 3">
    <name type="scientific">Candidatus Ornithomonoglobus merdipullorum</name>
    <dbReference type="NCBI Taxonomy" id="2840895"/>
    <lineage>
        <taxon>Bacteria</taxon>
        <taxon>Bacillati</taxon>
        <taxon>Bacillota</taxon>
        <taxon>Clostridia</taxon>
        <taxon>Candidatus Ornithomonoglobus</taxon>
    </lineage>
</organism>
<protein>
    <submittedName>
        <fullName evidence="2">RNA-binding S4 domain-containing protein</fullName>
    </submittedName>
</protein>
<evidence type="ECO:0000313" key="2">
    <source>
        <dbReference type="EMBL" id="HIU56709.1"/>
    </source>
</evidence>
<reference evidence="2" key="2">
    <citation type="journal article" date="2021" name="PeerJ">
        <title>Extensive microbial diversity within the chicken gut microbiome revealed by metagenomics and culture.</title>
        <authorList>
            <person name="Gilroy R."/>
            <person name="Ravi A."/>
            <person name="Getino M."/>
            <person name="Pursley I."/>
            <person name="Horton D.L."/>
            <person name="Alikhan N.F."/>
            <person name="Baker D."/>
            <person name="Gharbi K."/>
            <person name="Hall N."/>
            <person name="Watson M."/>
            <person name="Adriaenssens E.M."/>
            <person name="Foster-Nyarko E."/>
            <person name="Jarju S."/>
            <person name="Secka A."/>
            <person name="Antonio M."/>
            <person name="Oren A."/>
            <person name="Chaudhuri R.R."/>
            <person name="La Ragione R."/>
            <person name="Hildebrand F."/>
            <person name="Pallen M.J."/>
        </authorList>
    </citation>
    <scope>NUCLEOTIDE SEQUENCE</scope>
    <source>
        <strain evidence="2">USAMLcec3-3695</strain>
    </source>
</reference>
<evidence type="ECO:0000313" key="3">
    <source>
        <dbReference type="Proteomes" id="UP000824109"/>
    </source>
</evidence>
<dbReference type="Proteomes" id="UP000824109">
    <property type="component" value="Unassembled WGS sequence"/>
</dbReference>
<accession>A0A9D1MAM7</accession>
<dbReference type="Pfam" id="PF13275">
    <property type="entry name" value="S4_2"/>
    <property type="match status" value="1"/>
</dbReference>
<proteinExistence type="predicted"/>
<gene>
    <name evidence="2" type="ORF">IAA61_02705</name>
</gene>
<dbReference type="EMBL" id="DVNB01000026">
    <property type="protein sequence ID" value="HIU56709.1"/>
    <property type="molecule type" value="Genomic_DNA"/>
</dbReference>
<dbReference type="AlphaFoldDB" id="A0A9D1MAM7"/>